<evidence type="ECO:0000256" key="2">
    <source>
        <dbReference type="ARBA" id="ARBA00010817"/>
    </source>
</evidence>
<dbReference type="CDD" id="cd00056">
    <property type="entry name" value="ENDO3c"/>
    <property type="match status" value="1"/>
</dbReference>
<proteinExistence type="inferred from homology"/>
<dbReference type="PANTHER" id="PTHR43003:SF5">
    <property type="entry name" value="DNA-3-METHYLADENINE GLYCOSYLASE"/>
    <property type="match status" value="1"/>
</dbReference>
<dbReference type="Gene3D" id="1.10.1670.10">
    <property type="entry name" value="Helix-hairpin-Helix base-excision DNA repair enzymes (C-terminal)"/>
    <property type="match status" value="1"/>
</dbReference>
<dbReference type="EMBL" id="FOCQ01000020">
    <property type="protein sequence ID" value="SEN73593.1"/>
    <property type="molecule type" value="Genomic_DNA"/>
</dbReference>
<evidence type="ECO:0000256" key="3">
    <source>
        <dbReference type="ARBA" id="ARBA00012000"/>
    </source>
</evidence>
<dbReference type="GO" id="GO:0043916">
    <property type="term" value="F:DNA-7-methylguanine glycosylase activity"/>
    <property type="evidence" value="ECO:0007669"/>
    <property type="project" value="TreeGrafter"/>
</dbReference>
<keyword evidence="5" id="KW-0234">DNA repair</keyword>
<evidence type="ECO:0000256" key="5">
    <source>
        <dbReference type="ARBA" id="ARBA00023204"/>
    </source>
</evidence>
<sequence length="297" mass="34075">MLEFMIECNYPYSFPKTTKRLRYFEKSMYVYQDGMFTRTLRGKKGPLVVSVSESRTPSVLLVKVEGDLAEGEEEQLKATMRHMFSTEVDLTPFYRQWQEDSLMGRVVREREGMHIVLDPTVYECLIKTIVGQQLNISFAATLLKRLIQLAGEAVEFQGGTLPVFPSPEQVARLNYEDLQQLQFNRRKAEYIIDISRQVAEGKLDLDALSSLSDEQIAETLLPLRGVGRWTVECVMLFGLGRPDLLPAADIGLRNAVRRVYGLDEQPSEQEVRRIGEAWAPYRSYATFYLWDTLSQHG</sequence>
<protein>
    <recommendedName>
        <fullName evidence="3">DNA-3-methyladenine glycosylase II</fullName>
        <ecNumber evidence="3">3.2.2.21</ecNumber>
    </recommendedName>
</protein>
<dbReference type="GO" id="GO:0006307">
    <property type="term" value="P:DNA alkylation repair"/>
    <property type="evidence" value="ECO:0007669"/>
    <property type="project" value="TreeGrafter"/>
</dbReference>
<name>A0A1H8IYA7_9BACL</name>
<evidence type="ECO:0000313" key="8">
    <source>
        <dbReference type="Proteomes" id="UP000199695"/>
    </source>
</evidence>
<dbReference type="PANTHER" id="PTHR43003">
    <property type="entry name" value="DNA-3-METHYLADENINE GLYCOSYLASE"/>
    <property type="match status" value="1"/>
</dbReference>
<dbReference type="GO" id="GO:0008725">
    <property type="term" value="F:DNA-3-methyladenine glycosylase activity"/>
    <property type="evidence" value="ECO:0007669"/>
    <property type="project" value="TreeGrafter"/>
</dbReference>
<evidence type="ECO:0000259" key="6">
    <source>
        <dbReference type="SMART" id="SM00478"/>
    </source>
</evidence>
<comment type="catalytic activity">
    <reaction evidence="1">
        <text>Hydrolysis of alkylated DNA, releasing 3-methyladenine, 3-methylguanine, 7-methylguanine and 7-methyladenine.</text>
        <dbReference type="EC" id="3.2.2.21"/>
    </reaction>
</comment>
<organism evidence="7 8">
    <name type="scientific">Lihuaxuella thermophila</name>
    <dbReference type="NCBI Taxonomy" id="1173111"/>
    <lineage>
        <taxon>Bacteria</taxon>
        <taxon>Bacillati</taxon>
        <taxon>Bacillota</taxon>
        <taxon>Bacilli</taxon>
        <taxon>Bacillales</taxon>
        <taxon>Thermoactinomycetaceae</taxon>
        <taxon>Lihuaxuella</taxon>
    </lineage>
</organism>
<dbReference type="Pfam" id="PF00730">
    <property type="entry name" value="HhH-GPD"/>
    <property type="match status" value="1"/>
</dbReference>
<dbReference type="SUPFAM" id="SSF48150">
    <property type="entry name" value="DNA-glycosylase"/>
    <property type="match status" value="1"/>
</dbReference>
<evidence type="ECO:0000313" key="7">
    <source>
        <dbReference type="EMBL" id="SEN73593.1"/>
    </source>
</evidence>
<evidence type="ECO:0000256" key="4">
    <source>
        <dbReference type="ARBA" id="ARBA00022763"/>
    </source>
</evidence>
<dbReference type="InterPro" id="IPR023170">
    <property type="entry name" value="HhH_base_excis_C"/>
</dbReference>
<accession>A0A1H8IYA7</accession>
<evidence type="ECO:0000256" key="1">
    <source>
        <dbReference type="ARBA" id="ARBA00000086"/>
    </source>
</evidence>
<dbReference type="SMART" id="SM00478">
    <property type="entry name" value="ENDO3c"/>
    <property type="match status" value="1"/>
</dbReference>
<dbReference type="AlphaFoldDB" id="A0A1H8IYA7"/>
<dbReference type="GO" id="GO:0032993">
    <property type="term" value="C:protein-DNA complex"/>
    <property type="evidence" value="ECO:0007669"/>
    <property type="project" value="TreeGrafter"/>
</dbReference>
<dbReference type="EC" id="3.2.2.21" evidence="3"/>
<dbReference type="InterPro" id="IPR051912">
    <property type="entry name" value="Alkylbase_DNA_Glycosylase/TA"/>
</dbReference>
<dbReference type="InterPro" id="IPR037046">
    <property type="entry name" value="AlkA_N_sf"/>
</dbReference>
<dbReference type="Gene3D" id="1.10.340.30">
    <property type="entry name" value="Hypothetical protein, domain 2"/>
    <property type="match status" value="1"/>
</dbReference>
<comment type="similarity">
    <text evidence="2">Belongs to the alkylbase DNA glycosidase AlkA family.</text>
</comment>
<dbReference type="Gene3D" id="3.30.310.20">
    <property type="entry name" value="DNA-3-methyladenine glycosylase AlkA, N-terminal domain"/>
    <property type="match status" value="1"/>
</dbReference>
<keyword evidence="4" id="KW-0227">DNA damage</keyword>
<dbReference type="GO" id="GO:0005737">
    <property type="term" value="C:cytoplasm"/>
    <property type="evidence" value="ECO:0007669"/>
    <property type="project" value="TreeGrafter"/>
</dbReference>
<dbReference type="FunFam" id="1.10.340.30:FF:000004">
    <property type="entry name" value="DNA-3-methyladenine glycosylase II"/>
    <property type="match status" value="1"/>
</dbReference>
<dbReference type="GO" id="GO:0006285">
    <property type="term" value="P:base-excision repair, AP site formation"/>
    <property type="evidence" value="ECO:0007669"/>
    <property type="project" value="TreeGrafter"/>
</dbReference>
<dbReference type="STRING" id="1173111.SAMN05444955_12033"/>
<dbReference type="InterPro" id="IPR011257">
    <property type="entry name" value="DNA_glycosylase"/>
</dbReference>
<dbReference type="Proteomes" id="UP000199695">
    <property type="component" value="Unassembled WGS sequence"/>
</dbReference>
<keyword evidence="8" id="KW-1185">Reference proteome</keyword>
<feature type="domain" description="HhH-GPD" evidence="6">
    <location>
        <begin position="130"/>
        <end position="294"/>
    </location>
</feature>
<dbReference type="GO" id="GO:0032131">
    <property type="term" value="F:alkylated DNA binding"/>
    <property type="evidence" value="ECO:0007669"/>
    <property type="project" value="TreeGrafter"/>
</dbReference>
<reference evidence="7 8" key="1">
    <citation type="submission" date="2016-10" db="EMBL/GenBank/DDBJ databases">
        <authorList>
            <person name="de Groot N.N."/>
        </authorList>
    </citation>
    <scope>NUCLEOTIDE SEQUENCE [LARGE SCALE GENOMIC DNA]</scope>
    <source>
        <strain evidence="7 8">DSM 46701</strain>
    </source>
</reference>
<gene>
    <name evidence="7" type="ORF">SAMN05444955_12033</name>
</gene>
<dbReference type="InterPro" id="IPR003265">
    <property type="entry name" value="HhH-GPD_domain"/>
</dbReference>